<evidence type="ECO:0000313" key="14">
    <source>
        <dbReference type="Proteomes" id="UP000052257"/>
    </source>
</evidence>
<evidence type="ECO:0000313" key="11">
    <source>
        <dbReference type="EMBL" id="CUU73234.1"/>
    </source>
</evidence>
<evidence type="ECO:0000256" key="1">
    <source>
        <dbReference type="ARBA" id="ARBA00001164"/>
    </source>
</evidence>
<evidence type="ECO:0000256" key="5">
    <source>
        <dbReference type="ARBA" id="ARBA00022605"/>
    </source>
</evidence>
<dbReference type="Proteomes" id="UP000052257">
    <property type="component" value="Unassembled WGS sequence"/>
</dbReference>
<dbReference type="HAMAP" id="MF_00135">
    <property type="entry name" value="PRAI"/>
    <property type="match status" value="1"/>
</dbReference>
<dbReference type="RefSeq" id="WP_059426203.1">
    <property type="nucleotide sequence ID" value="NZ_FAUT01000002.1"/>
</dbReference>
<comment type="pathway">
    <text evidence="2 9">Amino-acid biosynthesis; L-tryptophan biosynthesis; L-tryptophan from chorismate: step 3/5.</text>
</comment>
<evidence type="ECO:0000256" key="8">
    <source>
        <dbReference type="ARBA" id="ARBA00023235"/>
    </source>
</evidence>
<accession>A0A9W5AMV1</accession>
<keyword evidence="7 9" id="KW-0057">Aromatic amino acid biosynthesis</keyword>
<dbReference type="SUPFAM" id="SSF51366">
    <property type="entry name" value="Ribulose-phoshate binding barrel"/>
    <property type="match status" value="1"/>
</dbReference>
<dbReference type="InterPro" id="IPR044643">
    <property type="entry name" value="TrpF_fam"/>
</dbReference>
<organism evidence="12 13">
    <name type="scientific">Campylobacter hyointestinalis subsp. hyointestinalis</name>
    <dbReference type="NCBI Taxonomy" id="91352"/>
    <lineage>
        <taxon>Bacteria</taxon>
        <taxon>Pseudomonadati</taxon>
        <taxon>Campylobacterota</taxon>
        <taxon>Epsilonproteobacteria</taxon>
        <taxon>Campylobacterales</taxon>
        <taxon>Campylobacteraceae</taxon>
        <taxon>Campylobacter</taxon>
    </lineage>
</organism>
<dbReference type="CDD" id="cd00405">
    <property type="entry name" value="PRAI"/>
    <property type="match status" value="1"/>
</dbReference>
<keyword evidence="6 9" id="KW-0822">Tryptophan biosynthesis</keyword>
<dbReference type="GO" id="GO:0004640">
    <property type="term" value="F:phosphoribosylanthranilate isomerase activity"/>
    <property type="evidence" value="ECO:0007669"/>
    <property type="project" value="UniProtKB-UniRule"/>
</dbReference>
<dbReference type="GO" id="GO:0000162">
    <property type="term" value="P:L-tryptophan biosynthetic process"/>
    <property type="evidence" value="ECO:0007669"/>
    <property type="project" value="UniProtKB-UniRule"/>
</dbReference>
<accession>A0A0S4RQ30</accession>
<dbReference type="Pfam" id="PF00697">
    <property type="entry name" value="PRAI"/>
    <property type="match status" value="1"/>
</dbReference>
<dbReference type="EMBL" id="FAVB01000002">
    <property type="protein sequence ID" value="CUU76214.1"/>
    <property type="molecule type" value="Genomic_DNA"/>
</dbReference>
<comment type="caution">
    <text evidence="12">The sequence shown here is derived from an EMBL/GenBank/DDBJ whole genome shotgun (WGS) entry which is preliminary data.</text>
</comment>
<evidence type="ECO:0000256" key="2">
    <source>
        <dbReference type="ARBA" id="ARBA00004664"/>
    </source>
</evidence>
<evidence type="ECO:0000313" key="12">
    <source>
        <dbReference type="EMBL" id="CUU76214.1"/>
    </source>
</evidence>
<gene>
    <name evidence="9 12" type="primary">trpF</name>
    <name evidence="12" type="ORF">ERS686654_00731</name>
    <name evidence="11" type="ORF">ERS739220_00491</name>
</gene>
<name>A0A0S4RQ30_CAMHY</name>
<evidence type="ECO:0000256" key="3">
    <source>
        <dbReference type="ARBA" id="ARBA00012572"/>
    </source>
</evidence>
<keyword evidence="13" id="KW-1185">Reference proteome</keyword>
<evidence type="ECO:0000256" key="7">
    <source>
        <dbReference type="ARBA" id="ARBA00023141"/>
    </source>
</evidence>
<dbReference type="UniPathway" id="UPA00035">
    <property type="reaction ID" value="UER00042"/>
</dbReference>
<dbReference type="Gene3D" id="3.20.20.70">
    <property type="entry name" value="Aldolase class I"/>
    <property type="match status" value="1"/>
</dbReference>
<dbReference type="AlphaFoldDB" id="A0A0S4RQ30"/>
<proteinExistence type="inferred from homology"/>
<keyword evidence="5 9" id="KW-0028">Amino-acid biosynthesis</keyword>
<evidence type="ECO:0000256" key="6">
    <source>
        <dbReference type="ARBA" id="ARBA00022822"/>
    </source>
</evidence>
<protein>
    <recommendedName>
        <fullName evidence="4 9">N-(5'-phosphoribosyl)anthranilate isomerase</fullName>
        <shortName evidence="9">PRAI</shortName>
        <ecNumber evidence="3 9">5.3.1.24</ecNumber>
    </recommendedName>
</protein>
<dbReference type="InterPro" id="IPR013785">
    <property type="entry name" value="Aldolase_TIM"/>
</dbReference>
<evidence type="ECO:0000256" key="9">
    <source>
        <dbReference type="HAMAP-Rule" id="MF_00135"/>
    </source>
</evidence>
<dbReference type="InterPro" id="IPR001240">
    <property type="entry name" value="PRAI_dom"/>
</dbReference>
<keyword evidence="8 9" id="KW-0413">Isomerase</keyword>
<dbReference type="EC" id="5.3.1.24" evidence="3 9"/>
<comment type="catalytic activity">
    <reaction evidence="1 9">
        <text>N-(5-phospho-beta-D-ribosyl)anthranilate = 1-(2-carboxyphenylamino)-1-deoxy-D-ribulose 5-phosphate</text>
        <dbReference type="Rhea" id="RHEA:21540"/>
        <dbReference type="ChEBI" id="CHEBI:18277"/>
        <dbReference type="ChEBI" id="CHEBI:58613"/>
        <dbReference type="EC" id="5.3.1.24"/>
    </reaction>
</comment>
<dbReference type="InterPro" id="IPR011060">
    <property type="entry name" value="RibuloseP-bd_barrel"/>
</dbReference>
<evidence type="ECO:0000256" key="4">
    <source>
        <dbReference type="ARBA" id="ARBA00022272"/>
    </source>
</evidence>
<evidence type="ECO:0000313" key="13">
    <source>
        <dbReference type="Proteomes" id="UP000052237"/>
    </source>
</evidence>
<feature type="domain" description="N-(5'phosphoribosyl) anthranilate isomerase (PRAI)" evidence="10">
    <location>
        <begin position="4"/>
        <end position="192"/>
    </location>
</feature>
<dbReference type="EMBL" id="FAUW01000001">
    <property type="protein sequence ID" value="CUU73234.1"/>
    <property type="molecule type" value="Genomic_DNA"/>
</dbReference>
<sequence length="201" mass="22181">MKIKICGIKTISEAKSVCECEFDGVRVDFIGLIFADSKRKVSVETARDIANLAHKFGVKAVGVFSGIKFDEIASIVEFANLDVVQIYEKVEDKTKFGCEVWQVFSVGESLPSFEGSYDKILFDTKGASKGGNGVKFDWDLLQGLDARFGLAGGIGVENLKDAMKLKPSFVDINSRIENEFGFKDIKKLYEILKIVSLGDLK</sequence>
<reference evidence="13 14" key="1">
    <citation type="submission" date="2015-11" db="EMBL/GenBank/DDBJ databases">
        <authorList>
            <consortium name="Pathogen Informatics"/>
        </authorList>
    </citation>
    <scope>NUCLEOTIDE SEQUENCE [LARGE SCALE GENOMIC DNA]</scope>
    <source>
        <strain evidence="12 13">006A-0059</strain>
        <strain evidence="11 14">006A-0191</strain>
    </source>
</reference>
<dbReference type="PANTHER" id="PTHR42894:SF1">
    <property type="entry name" value="N-(5'-PHOSPHORIBOSYL)ANTHRANILATE ISOMERASE"/>
    <property type="match status" value="1"/>
</dbReference>
<dbReference type="Proteomes" id="UP000052237">
    <property type="component" value="Unassembled WGS sequence"/>
</dbReference>
<comment type="similarity">
    <text evidence="9">Belongs to the TrpF family.</text>
</comment>
<evidence type="ECO:0000259" key="10">
    <source>
        <dbReference type="Pfam" id="PF00697"/>
    </source>
</evidence>
<dbReference type="PANTHER" id="PTHR42894">
    <property type="entry name" value="N-(5'-PHOSPHORIBOSYL)ANTHRANILATE ISOMERASE"/>
    <property type="match status" value="1"/>
</dbReference>